<dbReference type="InterPro" id="IPR030190">
    <property type="entry name" value="MacA_alpha-hairpin_sf"/>
</dbReference>
<dbReference type="InterPro" id="IPR050465">
    <property type="entry name" value="UPF0194_transport"/>
</dbReference>
<dbReference type="Proteomes" id="UP000282574">
    <property type="component" value="Unassembled WGS sequence"/>
</dbReference>
<comment type="caution">
    <text evidence="9">The sequence shown here is derived from an EMBL/GenBank/DDBJ whole genome shotgun (WGS) entry which is preliminary data.</text>
</comment>
<dbReference type="GO" id="GO:0030313">
    <property type="term" value="C:cell envelope"/>
    <property type="evidence" value="ECO:0007669"/>
    <property type="project" value="UniProtKB-SubCell"/>
</dbReference>
<protein>
    <recommendedName>
        <fullName evidence="11">RND transporter</fullName>
    </recommendedName>
</protein>
<keyword evidence="5" id="KW-0472">Membrane</keyword>
<dbReference type="Gene3D" id="2.40.30.170">
    <property type="match status" value="1"/>
</dbReference>
<feature type="domain" description="YbhG-like alpha-helical hairpin" evidence="6">
    <location>
        <begin position="112"/>
        <end position="255"/>
    </location>
</feature>
<organism evidence="9 10">
    <name type="scientific">Chroococcidiopsis cubana SAG 39.79</name>
    <dbReference type="NCBI Taxonomy" id="388085"/>
    <lineage>
        <taxon>Bacteria</taxon>
        <taxon>Bacillati</taxon>
        <taxon>Cyanobacteriota</taxon>
        <taxon>Cyanophyceae</taxon>
        <taxon>Chroococcidiopsidales</taxon>
        <taxon>Chroococcidiopsidaceae</taxon>
        <taxon>Chroococcidiopsis</taxon>
    </lineage>
</organism>
<dbReference type="PRINTS" id="PR01490">
    <property type="entry name" value="RTXTOXIND"/>
</dbReference>
<evidence type="ECO:0000313" key="9">
    <source>
        <dbReference type="EMBL" id="RUT12789.1"/>
    </source>
</evidence>
<dbReference type="Gene3D" id="2.40.420.20">
    <property type="match status" value="1"/>
</dbReference>
<keyword evidence="5" id="KW-1133">Transmembrane helix</keyword>
<evidence type="ECO:0000256" key="3">
    <source>
        <dbReference type="ARBA" id="ARBA00023054"/>
    </source>
</evidence>
<dbReference type="Gene3D" id="2.40.50.100">
    <property type="match status" value="2"/>
</dbReference>
<dbReference type="Pfam" id="PF25954">
    <property type="entry name" value="Beta-barrel_RND_2"/>
    <property type="match status" value="1"/>
</dbReference>
<dbReference type="Pfam" id="PF25881">
    <property type="entry name" value="HH_YBHG"/>
    <property type="match status" value="1"/>
</dbReference>
<dbReference type="Gene3D" id="1.10.287.470">
    <property type="entry name" value="Helix hairpin bin"/>
    <property type="match status" value="1"/>
</dbReference>
<sequence>MINPEAPNKAVSLPFGKAKRRKSWLAGFITLGLLGSAAVTFAIARTQTPEIDLANLQTVMVESQDLKVQIKANGIVQAVRKINLSPKDAGRIEQLYVDEGSQVKKGTLIARMDNEEFQAQVKQYQAGLAKAKAELAKKQTGNRPEEIEQAKAELAENEAQVREAKSQLTLRREQVQRKLRPAKEGAISRDDLDQALTEERTARENLDRAIASLAVAKHELTLRMKGYRSEEITQAEAEVAQAEAQLKYYQTQLSNTLVRAPFAGTITRRYAQQGDFVTPTTSASSSDGATSASIAELSSGLEVEAKIPESSIARITPNQPVEIRSDAYNKTFKGRVRTIAPRAIREDNVTSFRVKVSLQTGQNQLKSGMNIKLTFLSDKIKDAVVVPLTAVVTKKNGQTGVFMPDREGHIRFREVALGASSSTHAQVLEGVNRGDRVLITPPPGQAIPGVDEESRS</sequence>
<feature type="domain" description="Multidrug resistance protein MdtA-like C-terminal permuted SH3" evidence="8">
    <location>
        <begin position="382"/>
        <end position="439"/>
    </location>
</feature>
<keyword evidence="3 4" id="KW-0175">Coiled coil</keyword>
<dbReference type="InterPro" id="IPR058627">
    <property type="entry name" value="MdtA-like_C"/>
</dbReference>
<evidence type="ECO:0000313" key="10">
    <source>
        <dbReference type="Proteomes" id="UP000282574"/>
    </source>
</evidence>
<keyword evidence="10" id="KW-1185">Reference proteome</keyword>
<evidence type="ECO:0000259" key="8">
    <source>
        <dbReference type="Pfam" id="PF25967"/>
    </source>
</evidence>
<dbReference type="NCBIfam" id="TIGR01730">
    <property type="entry name" value="RND_mfp"/>
    <property type="match status" value="1"/>
</dbReference>
<evidence type="ECO:0000256" key="1">
    <source>
        <dbReference type="ARBA" id="ARBA00004196"/>
    </source>
</evidence>
<evidence type="ECO:0000259" key="6">
    <source>
        <dbReference type="Pfam" id="PF25881"/>
    </source>
</evidence>
<accession>A0AB37UMX9</accession>
<evidence type="ECO:0000256" key="4">
    <source>
        <dbReference type="SAM" id="Coils"/>
    </source>
</evidence>
<dbReference type="Gene3D" id="6.10.140.1990">
    <property type="match status" value="1"/>
</dbReference>
<feature type="domain" description="CusB-like beta-barrel" evidence="7">
    <location>
        <begin position="303"/>
        <end position="376"/>
    </location>
</feature>
<dbReference type="AlphaFoldDB" id="A0AB37UMX9"/>
<dbReference type="GO" id="GO:0019898">
    <property type="term" value="C:extrinsic component of membrane"/>
    <property type="evidence" value="ECO:0007669"/>
    <property type="project" value="InterPro"/>
</dbReference>
<dbReference type="EMBL" id="RSCK01000011">
    <property type="protein sequence ID" value="RUT12789.1"/>
    <property type="molecule type" value="Genomic_DNA"/>
</dbReference>
<feature type="transmembrane region" description="Helical" evidence="5">
    <location>
        <begin position="24"/>
        <end position="44"/>
    </location>
</feature>
<feature type="coiled-coil region" evidence="4">
    <location>
        <begin position="114"/>
        <end position="167"/>
    </location>
</feature>
<comment type="subcellular location">
    <subcellularLocation>
        <location evidence="1">Cell envelope</location>
    </subcellularLocation>
</comment>
<dbReference type="GO" id="GO:1990195">
    <property type="term" value="C:macrolide transmembrane transporter complex"/>
    <property type="evidence" value="ECO:0007669"/>
    <property type="project" value="InterPro"/>
</dbReference>
<dbReference type="RefSeq" id="WP_015152250.1">
    <property type="nucleotide sequence ID" value="NZ_JAVKZF010000002.1"/>
</dbReference>
<dbReference type="GO" id="GO:0022857">
    <property type="term" value="F:transmembrane transporter activity"/>
    <property type="evidence" value="ECO:0007669"/>
    <property type="project" value="InterPro"/>
</dbReference>
<keyword evidence="5" id="KW-0812">Transmembrane</keyword>
<dbReference type="InterPro" id="IPR059052">
    <property type="entry name" value="HH_YbhG-like"/>
</dbReference>
<dbReference type="InterPro" id="IPR006143">
    <property type="entry name" value="RND_pump_MFP"/>
</dbReference>
<dbReference type="PANTHER" id="PTHR32347">
    <property type="entry name" value="EFFLUX SYSTEM COMPONENT YKNX-RELATED"/>
    <property type="match status" value="1"/>
</dbReference>
<dbReference type="SUPFAM" id="SSF111369">
    <property type="entry name" value="HlyD-like secretion proteins"/>
    <property type="match status" value="2"/>
</dbReference>
<gene>
    <name evidence="9" type="ORF">DSM107010_19190</name>
</gene>
<name>A0AB37UMX9_9CYAN</name>
<comment type="similarity">
    <text evidence="2">Belongs to the membrane fusion protein (MFP) (TC 8.A.1) family.</text>
</comment>
<dbReference type="Pfam" id="PF25967">
    <property type="entry name" value="RND-MFP_C"/>
    <property type="match status" value="1"/>
</dbReference>
<proteinExistence type="inferred from homology"/>
<dbReference type="InterPro" id="IPR058792">
    <property type="entry name" value="Beta-barrel_RND_2"/>
</dbReference>
<evidence type="ECO:0000256" key="2">
    <source>
        <dbReference type="ARBA" id="ARBA00009477"/>
    </source>
</evidence>
<reference evidence="9 10" key="1">
    <citation type="journal article" date="2019" name="Genome Biol. Evol.">
        <title>Day and night: Metabolic profiles and evolutionary relationships of six axenic non-marine cyanobacteria.</title>
        <authorList>
            <person name="Will S.E."/>
            <person name="Henke P."/>
            <person name="Boedeker C."/>
            <person name="Huang S."/>
            <person name="Brinkmann H."/>
            <person name="Rohde M."/>
            <person name="Jarek M."/>
            <person name="Friedl T."/>
            <person name="Seufert S."/>
            <person name="Schumacher M."/>
            <person name="Overmann J."/>
            <person name="Neumann-Schaal M."/>
            <person name="Petersen J."/>
        </authorList>
    </citation>
    <scope>NUCLEOTIDE SEQUENCE [LARGE SCALE GENOMIC DNA]</scope>
    <source>
        <strain evidence="9 10">SAG 39.79</strain>
    </source>
</reference>
<dbReference type="GO" id="GO:1990961">
    <property type="term" value="P:xenobiotic detoxification by transmembrane export across the plasma membrane"/>
    <property type="evidence" value="ECO:0007669"/>
    <property type="project" value="InterPro"/>
</dbReference>
<evidence type="ECO:0000256" key="5">
    <source>
        <dbReference type="SAM" id="Phobius"/>
    </source>
</evidence>
<evidence type="ECO:0008006" key="11">
    <source>
        <dbReference type="Google" id="ProtNLM"/>
    </source>
</evidence>
<dbReference type="PANTHER" id="PTHR32347:SF14">
    <property type="entry name" value="EFFLUX SYSTEM COMPONENT YKNX-RELATED"/>
    <property type="match status" value="1"/>
</dbReference>
<evidence type="ECO:0000259" key="7">
    <source>
        <dbReference type="Pfam" id="PF25954"/>
    </source>
</evidence>